<evidence type="ECO:0000256" key="1">
    <source>
        <dbReference type="SAM" id="MobiDB-lite"/>
    </source>
</evidence>
<dbReference type="Proteomes" id="UP000828251">
    <property type="component" value="Unassembled WGS sequence"/>
</dbReference>
<proteinExistence type="predicted"/>
<keyword evidence="4" id="KW-1185">Reference proteome</keyword>
<evidence type="ECO:0000313" key="4">
    <source>
        <dbReference type="Proteomes" id="UP000828251"/>
    </source>
</evidence>
<feature type="signal peptide" evidence="2">
    <location>
        <begin position="1"/>
        <end position="23"/>
    </location>
</feature>
<sequence>MGLLRRSVAILLLVELFVDKMENRSLDTIVIWGFIQFWRLNFGVLDKLAIIQERGHKNILVHTDSLEFVKALQANHLENSPSALVTKEEGSMGTHSNGGSADIKP</sequence>
<dbReference type="AlphaFoldDB" id="A0A9D3ZNV8"/>
<feature type="chain" id="PRO_5038459885" description="RNase H type-1 domain-containing protein" evidence="2">
    <location>
        <begin position="24"/>
        <end position="105"/>
    </location>
</feature>
<evidence type="ECO:0008006" key="5">
    <source>
        <dbReference type="Google" id="ProtNLM"/>
    </source>
</evidence>
<evidence type="ECO:0000313" key="3">
    <source>
        <dbReference type="EMBL" id="KAH1055044.1"/>
    </source>
</evidence>
<dbReference type="EMBL" id="JAIQCV010000010">
    <property type="protein sequence ID" value="KAH1055044.1"/>
    <property type="molecule type" value="Genomic_DNA"/>
</dbReference>
<name>A0A9D3ZNV8_9ROSI</name>
<feature type="region of interest" description="Disordered" evidence="1">
    <location>
        <begin position="80"/>
        <end position="105"/>
    </location>
</feature>
<comment type="caution">
    <text evidence="3">The sequence shown here is derived from an EMBL/GenBank/DDBJ whole genome shotgun (WGS) entry which is preliminary data.</text>
</comment>
<gene>
    <name evidence="3" type="ORF">J1N35_033109</name>
</gene>
<protein>
    <recommendedName>
        <fullName evidence="5">RNase H type-1 domain-containing protein</fullName>
    </recommendedName>
</protein>
<dbReference type="OrthoDB" id="10544456at2759"/>
<organism evidence="3 4">
    <name type="scientific">Gossypium stocksii</name>
    <dbReference type="NCBI Taxonomy" id="47602"/>
    <lineage>
        <taxon>Eukaryota</taxon>
        <taxon>Viridiplantae</taxon>
        <taxon>Streptophyta</taxon>
        <taxon>Embryophyta</taxon>
        <taxon>Tracheophyta</taxon>
        <taxon>Spermatophyta</taxon>
        <taxon>Magnoliopsida</taxon>
        <taxon>eudicotyledons</taxon>
        <taxon>Gunneridae</taxon>
        <taxon>Pentapetalae</taxon>
        <taxon>rosids</taxon>
        <taxon>malvids</taxon>
        <taxon>Malvales</taxon>
        <taxon>Malvaceae</taxon>
        <taxon>Malvoideae</taxon>
        <taxon>Gossypium</taxon>
    </lineage>
</organism>
<accession>A0A9D3ZNV8</accession>
<reference evidence="3 4" key="1">
    <citation type="journal article" date="2021" name="Plant Biotechnol. J.">
        <title>Multi-omics assisted identification of the key and species-specific regulatory components of drought-tolerant mechanisms in Gossypium stocksii.</title>
        <authorList>
            <person name="Yu D."/>
            <person name="Ke L."/>
            <person name="Zhang D."/>
            <person name="Wu Y."/>
            <person name="Sun Y."/>
            <person name="Mei J."/>
            <person name="Sun J."/>
            <person name="Sun Y."/>
        </authorList>
    </citation>
    <scope>NUCLEOTIDE SEQUENCE [LARGE SCALE GENOMIC DNA]</scope>
    <source>
        <strain evidence="4">cv. E1</strain>
        <tissue evidence="3">Leaf</tissue>
    </source>
</reference>
<keyword evidence="2" id="KW-0732">Signal</keyword>
<evidence type="ECO:0000256" key="2">
    <source>
        <dbReference type="SAM" id="SignalP"/>
    </source>
</evidence>